<evidence type="ECO:0008006" key="6">
    <source>
        <dbReference type="Google" id="ProtNLM"/>
    </source>
</evidence>
<sequence length="351" mass="39115">MPIPISPSAPAPFMASSRLLLLSFFVLSVSYRTTSAAVASSDSASKVSVALYYETLCPYSANFIVNYLAKLFENGLISIVDLELVPYGNARIRNGTISCQHGPYECLLNTVEACAIATWPDLNEHFSFIYCVEDLALKHKYLEWGSCFSKTGLDSLAVLECYDNDYGKKVCQLCYDPPPASLHDAFFLENTCTLKKMRQRPPLTSSSRVTPIWWVSDFMDEIGVALAEADPTRLILIGLTDSANYDSTLFHTTIPNISLRLELEYAAKTDALEPPHTYVPWVVVNGQPLYEEYEDVEAYICQAYTGKTPNACTETSLITNRQNARTQVHVSFVDNISSRALNNERMIRTAA</sequence>
<proteinExistence type="inferred from homology"/>
<protein>
    <recommendedName>
        <fullName evidence="6">Gamma-interferon-inducible lysosomal thiol reductase</fullName>
    </recommendedName>
</protein>
<dbReference type="InterPro" id="IPR004911">
    <property type="entry name" value="Interferon-induced_GILT"/>
</dbReference>
<feature type="signal peptide" evidence="3">
    <location>
        <begin position="1"/>
        <end position="36"/>
    </location>
</feature>
<dbReference type="AlphaFoldDB" id="A0A8J5LQC3"/>
<keyword evidence="5" id="KW-1185">Reference proteome</keyword>
<comment type="caution">
    <text evidence="4">The sequence shown here is derived from an EMBL/GenBank/DDBJ whole genome shotgun (WGS) entry which is preliminary data.</text>
</comment>
<dbReference type="Pfam" id="PF03227">
    <property type="entry name" value="GILT"/>
    <property type="match status" value="1"/>
</dbReference>
<dbReference type="EMBL" id="JACMSC010000004">
    <property type="protein sequence ID" value="KAG6523664.1"/>
    <property type="molecule type" value="Genomic_DNA"/>
</dbReference>
<gene>
    <name evidence="4" type="ORF">ZIOFF_013529</name>
</gene>
<evidence type="ECO:0000256" key="1">
    <source>
        <dbReference type="ARBA" id="ARBA00005679"/>
    </source>
</evidence>
<keyword evidence="3" id="KW-0732">Signal</keyword>
<evidence type="ECO:0000313" key="4">
    <source>
        <dbReference type="EMBL" id="KAG6523664.1"/>
    </source>
</evidence>
<dbReference type="Proteomes" id="UP000734854">
    <property type="component" value="Unassembled WGS sequence"/>
</dbReference>
<dbReference type="GO" id="GO:0005576">
    <property type="term" value="C:extracellular region"/>
    <property type="evidence" value="ECO:0007669"/>
    <property type="project" value="UniProtKB-SubCell"/>
</dbReference>
<evidence type="ECO:0000256" key="2">
    <source>
        <dbReference type="ARBA" id="ARBA00023180"/>
    </source>
</evidence>
<dbReference type="PANTHER" id="PTHR13234:SF75">
    <property type="entry name" value="GAMMA INTERFERON INDUCIBLE LYSOSOMAL THIOL REDUCTASE FAMILY PROTEIN, EXPRESSED"/>
    <property type="match status" value="1"/>
</dbReference>
<comment type="similarity">
    <text evidence="1">Belongs to the GILT family.</text>
</comment>
<evidence type="ECO:0000256" key="3">
    <source>
        <dbReference type="SAM" id="SignalP"/>
    </source>
</evidence>
<keyword evidence="2" id="KW-0325">Glycoprotein</keyword>
<dbReference type="PANTHER" id="PTHR13234">
    <property type="entry name" value="GAMMA-INTERFERON INDUCIBLE LYSOSOMAL THIOL REDUCTASE GILT"/>
    <property type="match status" value="1"/>
</dbReference>
<organism evidence="4 5">
    <name type="scientific">Zingiber officinale</name>
    <name type="common">Ginger</name>
    <name type="synonym">Amomum zingiber</name>
    <dbReference type="NCBI Taxonomy" id="94328"/>
    <lineage>
        <taxon>Eukaryota</taxon>
        <taxon>Viridiplantae</taxon>
        <taxon>Streptophyta</taxon>
        <taxon>Embryophyta</taxon>
        <taxon>Tracheophyta</taxon>
        <taxon>Spermatophyta</taxon>
        <taxon>Magnoliopsida</taxon>
        <taxon>Liliopsida</taxon>
        <taxon>Zingiberales</taxon>
        <taxon>Zingiberaceae</taxon>
        <taxon>Zingiber</taxon>
    </lineage>
</organism>
<name>A0A8J5LQC3_ZINOF</name>
<accession>A0A8J5LQC3</accession>
<evidence type="ECO:0000313" key="5">
    <source>
        <dbReference type="Proteomes" id="UP000734854"/>
    </source>
</evidence>
<reference evidence="4 5" key="1">
    <citation type="submission" date="2020-08" db="EMBL/GenBank/DDBJ databases">
        <title>Plant Genome Project.</title>
        <authorList>
            <person name="Zhang R.-G."/>
        </authorList>
    </citation>
    <scope>NUCLEOTIDE SEQUENCE [LARGE SCALE GENOMIC DNA]</scope>
    <source>
        <tissue evidence="4">Rhizome</tissue>
    </source>
</reference>
<dbReference type="GO" id="GO:0016671">
    <property type="term" value="F:oxidoreductase activity, acting on a sulfur group of donors, disulfide as acceptor"/>
    <property type="evidence" value="ECO:0007669"/>
    <property type="project" value="InterPro"/>
</dbReference>
<feature type="chain" id="PRO_5035215024" description="Gamma-interferon-inducible lysosomal thiol reductase" evidence="3">
    <location>
        <begin position="37"/>
        <end position="351"/>
    </location>
</feature>